<dbReference type="KEGG" id="bdw:94336913"/>
<organism evidence="2 3">
    <name type="scientific">Babesia duncani</name>
    <dbReference type="NCBI Taxonomy" id="323732"/>
    <lineage>
        <taxon>Eukaryota</taxon>
        <taxon>Sar</taxon>
        <taxon>Alveolata</taxon>
        <taxon>Apicomplexa</taxon>
        <taxon>Aconoidasida</taxon>
        <taxon>Piroplasmida</taxon>
        <taxon>Babesiidae</taxon>
        <taxon>Babesia</taxon>
    </lineage>
</organism>
<proteinExistence type="predicted"/>
<evidence type="ECO:0000313" key="2">
    <source>
        <dbReference type="EMBL" id="KAK2196018.1"/>
    </source>
</evidence>
<dbReference type="EMBL" id="JALLKP010000003">
    <property type="protein sequence ID" value="KAK2196018.1"/>
    <property type="molecule type" value="Genomic_DNA"/>
</dbReference>
<evidence type="ECO:0000313" key="3">
    <source>
        <dbReference type="Proteomes" id="UP001214638"/>
    </source>
</evidence>
<dbReference type="EMBL" id="JALLKP010000037">
    <property type="protein sequence ID" value="KAK2194842.1"/>
    <property type="molecule type" value="Genomic_DNA"/>
</dbReference>
<dbReference type="AlphaFoldDB" id="A0AAD9PKG9"/>
<dbReference type="Proteomes" id="UP001214638">
    <property type="component" value="Unassembled WGS sequence"/>
</dbReference>
<evidence type="ECO:0000313" key="1">
    <source>
        <dbReference type="EMBL" id="KAK2194842.1"/>
    </source>
</evidence>
<gene>
    <name evidence="2" type="ORF">BdWA1_002616</name>
    <name evidence="1" type="ORF">BdWA1_003683</name>
</gene>
<dbReference type="GeneID" id="94336913"/>
<name>A0AAD9PKG9_9APIC</name>
<sequence>MAGLTAIVMNKINYDNVIVTCNRQHASTLCVHTPIRDEDYFNNVRAYRWPVNVIGGINQKDISVFHISMSILYFKLLNHSWSSRNPERGEKYYYFEFKYGKLMYNAINEYFEAYVLYCTSRVLAELRYGIKYRSITEIHPADNEKRYIIHEDADVHRVRCDSADVWISRMKNTTKLISITRFEKYGNVFLDLLFRTRNDVELLVSYIMKSNTWICLDPREGTTCSGFNAEPVAGTSRGRQSRRAHPYYTANVPGTSRGEPKLYLKPNCITLDVKVDTQSTSIVKVDAYSYNADTVYTYLSHVNVNINEAYCDGVQIFKELEYPPFLLIYGVNYPIIVDTFALKDEDIILKCYIYNTISSTWKEEPTSALIHDIYTFELDTETKVDHRLYTKNNIIVNNIITDVYTARRFIGFSSVIVKDSTGEYNRFFEGIIIKKVLLQENLRRYIYIHEGIEFVVEDTRLPSGEWNEGTLPGEIYLGNV</sequence>
<accession>A0AAD9PKG9</accession>
<protein>
    <submittedName>
        <fullName evidence="2">Uncharacterized protein</fullName>
    </submittedName>
</protein>
<dbReference type="RefSeq" id="XP_067802860.1">
    <property type="nucleotide sequence ID" value="XM_067947638.1"/>
</dbReference>
<keyword evidence="3" id="KW-1185">Reference proteome</keyword>
<reference evidence="2" key="1">
    <citation type="journal article" date="2023" name="Nat. Microbiol.">
        <title>Babesia duncani multi-omics identifies virulence factors and drug targets.</title>
        <authorList>
            <person name="Singh P."/>
            <person name="Lonardi S."/>
            <person name="Liang Q."/>
            <person name="Vydyam P."/>
            <person name="Khabirova E."/>
            <person name="Fang T."/>
            <person name="Gihaz S."/>
            <person name="Thekkiniath J."/>
            <person name="Munshi M."/>
            <person name="Abel S."/>
            <person name="Ciampossin L."/>
            <person name="Batugedara G."/>
            <person name="Gupta M."/>
            <person name="Lu X.M."/>
            <person name="Lenz T."/>
            <person name="Chakravarty S."/>
            <person name="Cornillot E."/>
            <person name="Hu Y."/>
            <person name="Ma W."/>
            <person name="Gonzalez L.M."/>
            <person name="Sanchez S."/>
            <person name="Estrada K."/>
            <person name="Sanchez-Flores A."/>
            <person name="Montero E."/>
            <person name="Harb O.S."/>
            <person name="Le Roch K.G."/>
            <person name="Mamoun C.B."/>
        </authorList>
    </citation>
    <scope>NUCLEOTIDE SEQUENCE</scope>
    <source>
        <strain evidence="2">WA1</strain>
    </source>
</reference>
<comment type="caution">
    <text evidence="2">The sequence shown here is derived from an EMBL/GenBank/DDBJ whole genome shotgun (WGS) entry which is preliminary data.</text>
</comment>